<organism evidence="2 3">
    <name type="scientific">Bosea psychrotolerans</name>
    <dbReference type="NCBI Taxonomy" id="1871628"/>
    <lineage>
        <taxon>Bacteria</taxon>
        <taxon>Pseudomonadati</taxon>
        <taxon>Pseudomonadota</taxon>
        <taxon>Alphaproteobacteria</taxon>
        <taxon>Hyphomicrobiales</taxon>
        <taxon>Boseaceae</taxon>
        <taxon>Bosea</taxon>
    </lineage>
</organism>
<dbReference type="Proteomes" id="UP000236919">
    <property type="component" value="Unassembled WGS sequence"/>
</dbReference>
<gene>
    <name evidence="2" type="ORF">CYD53_105263</name>
</gene>
<evidence type="ECO:0000313" key="3">
    <source>
        <dbReference type="Proteomes" id="UP000236919"/>
    </source>
</evidence>
<dbReference type="AlphaFoldDB" id="A0A2S4MCW1"/>
<dbReference type="OrthoDB" id="8157230at2"/>
<proteinExistence type="predicted"/>
<comment type="caution">
    <text evidence="2">The sequence shown here is derived from an EMBL/GenBank/DDBJ whole genome shotgun (WGS) entry which is preliminary data.</text>
</comment>
<name>A0A2S4MCW1_9HYPH</name>
<keyword evidence="3" id="KW-1185">Reference proteome</keyword>
<dbReference type="RefSeq" id="WP_103718205.1">
    <property type="nucleotide sequence ID" value="NZ_PQFZ01000005.1"/>
</dbReference>
<evidence type="ECO:0008006" key="4">
    <source>
        <dbReference type="Google" id="ProtNLM"/>
    </source>
</evidence>
<feature type="signal peptide" evidence="1">
    <location>
        <begin position="1"/>
        <end position="34"/>
    </location>
</feature>
<keyword evidence="1" id="KW-0732">Signal</keyword>
<feature type="chain" id="PRO_5015602404" description="Outer membrane beta-barrel porin/alpha-amylase" evidence="1">
    <location>
        <begin position="35"/>
        <end position="303"/>
    </location>
</feature>
<evidence type="ECO:0000256" key="1">
    <source>
        <dbReference type="SAM" id="SignalP"/>
    </source>
</evidence>
<accession>A0A2S4MCW1</accession>
<sequence>MPSGGARRPAPFSRALHRVLMALACALPAPASLAEEPPRPEEAASEAEPSATGPVIYIDASATLARSPGNSFVIGRRGFFSITSSSGKSLSIDAPLTIDITDDLSVYAGFDFASSKTASTPWSQLALGSFTTGFDYTFLDQTRFLPELSVSGSVSRPVNLPAGAAVTTTWSGGIDADFSLDESGNRGLIAGLALTYVTVNSGPGQLQPLYGGYVGAYHQWEAGWKLTGKAGYATFGGGNLGTVIRATPVQQAFATLEFEKYDAADNKLFGLGLAGALSRGTTGKTSTSIQLVLSVPLYLTRKR</sequence>
<reference evidence="2 3" key="1">
    <citation type="submission" date="2018-01" db="EMBL/GenBank/DDBJ databases">
        <title>Genomic Encyclopedia of Type Strains, Phase III (KMG-III): the genomes of soil and plant-associated and newly described type strains.</title>
        <authorList>
            <person name="Whitman W."/>
        </authorList>
    </citation>
    <scope>NUCLEOTIDE SEQUENCE [LARGE SCALE GENOMIC DNA]</scope>
    <source>
        <strain evidence="2 3">1131</strain>
    </source>
</reference>
<dbReference type="EMBL" id="PQFZ01000005">
    <property type="protein sequence ID" value="POR52598.1"/>
    <property type="molecule type" value="Genomic_DNA"/>
</dbReference>
<evidence type="ECO:0000313" key="2">
    <source>
        <dbReference type="EMBL" id="POR52598.1"/>
    </source>
</evidence>
<protein>
    <recommendedName>
        <fullName evidence="4">Outer membrane beta-barrel porin/alpha-amylase</fullName>
    </recommendedName>
</protein>